<dbReference type="GO" id="GO:0016020">
    <property type="term" value="C:membrane"/>
    <property type="evidence" value="ECO:0007669"/>
    <property type="project" value="InterPro"/>
</dbReference>
<dbReference type="RefSeq" id="WP_008616056.1">
    <property type="nucleotide sequence ID" value="NZ_JH651380.1"/>
</dbReference>
<dbReference type="HOGENOM" id="CLU_018816_13_2_10"/>
<dbReference type="AlphaFoldDB" id="I3C0Y4"/>
<organism evidence="6 7">
    <name type="scientific">Galbibacter orientalis DSM 19592</name>
    <dbReference type="NCBI Taxonomy" id="926559"/>
    <lineage>
        <taxon>Bacteria</taxon>
        <taxon>Pseudomonadati</taxon>
        <taxon>Bacteroidota</taxon>
        <taxon>Flavobacteriia</taxon>
        <taxon>Flavobacteriales</taxon>
        <taxon>Flavobacteriaceae</taxon>
        <taxon>Galbibacter</taxon>
    </lineage>
</organism>
<feature type="region of interest" description="Disordered" evidence="3">
    <location>
        <begin position="24"/>
        <end position="48"/>
    </location>
</feature>
<proteinExistence type="inferred from homology"/>
<evidence type="ECO:0000256" key="1">
    <source>
        <dbReference type="ARBA" id="ARBA00009477"/>
    </source>
</evidence>
<dbReference type="GO" id="GO:0022857">
    <property type="term" value="F:transmembrane transporter activity"/>
    <property type="evidence" value="ECO:0007669"/>
    <property type="project" value="InterPro"/>
</dbReference>
<dbReference type="Gene3D" id="1.10.287.470">
    <property type="entry name" value="Helix hairpin bin"/>
    <property type="match status" value="1"/>
</dbReference>
<dbReference type="InterPro" id="IPR058792">
    <property type="entry name" value="Beta-barrel_RND_2"/>
</dbReference>
<name>I3C0Y4_9FLAO</name>
<protein>
    <submittedName>
        <fullName evidence="6">RND family efflux transporter, MFP subunit</fullName>
    </submittedName>
</protein>
<dbReference type="Pfam" id="PF25917">
    <property type="entry name" value="BSH_RND"/>
    <property type="match status" value="1"/>
</dbReference>
<dbReference type="InterPro" id="IPR058625">
    <property type="entry name" value="MdtA-like_BSH"/>
</dbReference>
<sequence>MKNQLLKTMFFATLIVGILASCSGKTKETSDGDKKANEVAEAGEEKHENGTLELSELKFKSIGIQVDTLSKKALSGIIEANGQLEVPPQYEATVTAIIGANVMDIKVIEGDEVKKGQVLGTISHPDLITLQTNYIKAYSDMVFLEQENERQKRLYEAKVGSGKAYQKSNSEVTSIKGLVKGYESQLRHLNISPAKIRNGNIVEEVAVVSPIKGFVEKVTVNIGQYVNPQDKMFMIVDNDHVHADLMVFEKDVFKLKEGQEIDVQVQSILNKTLKAKIYSIGKQFETAPKAIHVHAEIDYTDENLIPGMYVNGKIHTEETMVYALPEEAVVEENGKKYTFSSEEVVENGKNIWKFTPIEIKTGISHDGWVEVKFLEEYPKSTQFISNQAYYLMAEMSKGETGHSH</sequence>
<feature type="compositionally biased region" description="Basic and acidic residues" evidence="3">
    <location>
        <begin position="25"/>
        <end position="48"/>
    </location>
</feature>
<dbReference type="EMBL" id="JH651380">
    <property type="protein sequence ID" value="EIJ37277.1"/>
    <property type="molecule type" value="Genomic_DNA"/>
</dbReference>
<dbReference type="GO" id="GO:0060003">
    <property type="term" value="P:copper ion export"/>
    <property type="evidence" value="ECO:0007669"/>
    <property type="project" value="TreeGrafter"/>
</dbReference>
<dbReference type="Gene3D" id="2.40.30.170">
    <property type="match status" value="1"/>
</dbReference>
<dbReference type="GO" id="GO:0015679">
    <property type="term" value="P:plasma membrane copper ion transport"/>
    <property type="evidence" value="ECO:0007669"/>
    <property type="project" value="TreeGrafter"/>
</dbReference>
<dbReference type="Proteomes" id="UP000004690">
    <property type="component" value="Unassembled WGS sequence"/>
</dbReference>
<accession>I3C0Y4</accession>
<evidence type="ECO:0000313" key="6">
    <source>
        <dbReference type="EMBL" id="EIJ37277.1"/>
    </source>
</evidence>
<dbReference type="SUPFAM" id="SSF111369">
    <property type="entry name" value="HlyD-like secretion proteins"/>
    <property type="match status" value="1"/>
</dbReference>
<evidence type="ECO:0000259" key="5">
    <source>
        <dbReference type="Pfam" id="PF25954"/>
    </source>
</evidence>
<dbReference type="Pfam" id="PF25954">
    <property type="entry name" value="Beta-barrel_RND_2"/>
    <property type="match status" value="1"/>
</dbReference>
<dbReference type="GO" id="GO:0030313">
    <property type="term" value="C:cell envelope"/>
    <property type="evidence" value="ECO:0007669"/>
    <property type="project" value="TreeGrafter"/>
</dbReference>
<dbReference type="NCBIfam" id="TIGR01730">
    <property type="entry name" value="RND_mfp"/>
    <property type="match status" value="1"/>
</dbReference>
<keyword evidence="2" id="KW-0813">Transport</keyword>
<reference evidence="6 7" key="1">
    <citation type="submission" date="2012-02" db="EMBL/GenBank/DDBJ databases">
        <title>Improved High-Quality Draft genome of Joostella marina DSM 19592.</title>
        <authorList>
            <consortium name="US DOE Joint Genome Institute (JGI-PGF)"/>
            <person name="Lucas S."/>
            <person name="Copeland A."/>
            <person name="Lapidus A."/>
            <person name="Bruce D."/>
            <person name="Goodwin L."/>
            <person name="Pitluck S."/>
            <person name="Peters L."/>
            <person name="Chertkov O."/>
            <person name="Ovchinnikova G."/>
            <person name="Kyrpides N."/>
            <person name="Mavromatis K."/>
            <person name="Detter J.C."/>
            <person name="Han C."/>
            <person name="Land M."/>
            <person name="Hauser L."/>
            <person name="Markowitz V."/>
            <person name="Cheng J.-F."/>
            <person name="Hugenholtz P."/>
            <person name="Woyke T."/>
            <person name="Wu D."/>
            <person name="Tindall B."/>
            <person name="Brambilla E."/>
            <person name="Klenk H.-P."/>
            <person name="Eisen J.A."/>
        </authorList>
    </citation>
    <scope>NUCLEOTIDE SEQUENCE [LARGE SCALE GENOMIC DNA]</scope>
    <source>
        <strain evidence="6 7">DSM 19592</strain>
    </source>
</reference>
<dbReference type="OrthoDB" id="9814657at2"/>
<dbReference type="PANTHER" id="PTHR30097">
    <property type="entry name" value="CATION EFFLUX SYSTEM PROTEIN CUSB"/>
    <property type="match status" value="1"/>
</dbReference>
<evidence type="ECO:0000256" key="3">
    <source>
        <dbReference type="SAM" id="MobiDB-lite"/>
    </source>
</evidence>
<dbReference type="InterPro" id="IPR006143">
    <property type="entry name" value="RND_pump_MFP"/>
</dbReference>
<gene>
    <name evidence="6" type="ORF">JoomaDRAFT_0217</name>
</gene>
<evidence type="ECO:0000259" key="4">
    <source>
        <dbReference type="Pfam" id="PF25917"/>
    </source>
</evidence>
<evidence type="ECO:0000313" key="7">
    <source>
        <dbReference type="Proteomes" id="UP000004690"/>
    </source>
</evidence>
<comment type="similarity">
    <text evidence="1">Belongs to the membrane fusion protein (MFP) (TC 8.A.1) family.</text>
</comment>
<dbReference type="STRING" id="926559.JoomaDRAFT_0217"/>
<feature type="domain" description="Multidrug resistance protein MdtA-like barrel-sandwich hybrid" evidence="4">
    <location>
        <begin position="92"/>
        <end position="237"/>
    </location>
</feature>
<keyword evidence="7" id="KW-1185">Reference proteome</keyword>
<evidence type="ECO:0000256" key="2">
    <source>
        <dbReference type="ARBA" id="ARBA00022448"/>
    </source>
</evidence>
<dbReference type="InterPro" id="IPR051909">
    <property type="entry name" value="MFP_Cation_Efflux"/>
</dbReference>
<dbReference type="Gene3D" id="2.40.420.20">
    <property type="match status" value="1"/>
</dbReference>
<feature type="domain" description="CusB-like beta-barrel" evidence="5">
    <location>
        <begin position="245"/>
        <end position="317"/>
    </location>
</feature>
<dbReference type="eggNOG" id="COG0845">
    <property type="taxonomic scope" value="Bacteria"/>
</dbReference>
<dbReference type="PROSITE" id="PS51257">
    <property type="entry name" value="PROKAR_LIPOPROTEIN"/>
    <property type="match status" value="1"/>
</dbReference>
<dbReference type="PANTHER" id="PTHR30097:SF4">
    <property type="entry name" value="SLR6042 PROTEIN"/>
    <property type="match status" value="1"/>
</dbReference>
<dbReference type="Gene3D" id="2.40.50.100">
    <property type="match status" value="1"/>
</dbReference>